<reference evidence="2" key="1">
    <citation type="journal article" date="2017" name="Nature">
        <title>The sunflower genome provides insights into oil metabolism, flowering and Asterid evolution.</title>
        <authorList>
            <person name="Badouin H."/>
            <person name="Gouzy J."/>
            <person name="Grassa C.J."/>
            <person name="Murat F."/>
            <person name="Staton S.E."/>
            <person name="Cottret L."/>
            <person name="Lelandais-Briere C."/>
            <person name="Owens G.L."/>
            <person name="Carrere S."/>
            <person name="Mayjonade B."/>
            <person name="Legrand L."/>
            <person name="Gill N."/>
            <person name="Kane N.C."/>
            <person name="Bowers J.E."/>
            <person name="Hubner S."/>
            <person name="Bellec A."/>
            <person name="Berard A."/>
            <person name="Berges H."/>
            <person name="Blanchet N."/>
            <person name="Boniface M.C."/>
            <person name="Brunel D."/>
            <person name="Catrice O."/>
            <person name="Chaidir N."/>
            <person name="Claudel C."/>
            <person name="Donnadieu C."/>
            <person name="Faraut T."/>
            <person name="Fievet G."/>
            <person name="Helmstetter N."/>
            <person name="King M."/>
            <person name="Knapp S.J."/>
            <person name="Lai Z."/>
            <person name="Le Paslier M.C."/>
            <person name="Lippi Y."/>
            <person name="Lorenzon L."/>
            <person name="Mandel J.R."/>
            <person name="Marage G."/>
            <person name="Marchand G."/>
            <person name="Marquand E."/>
            <person name="Bret-Mestries E."/>
            <person name="Morien E."/>
            <person name="Nambeesan S."/>
            <person name="Nguyen T."/>
            <person name="Pegot-Espagnet P."/>
            <person name="Pouilly N."/>
            <person name="Raftis F."/>
            <person name="Sallet E."/>
            <person name="Schiex T."/>
            <person name="Thomas J."/>
            <person name="Vandecasteele C."/>
            <person name="Vares D."/>
            <person name="Vear F."/>
            <person name="Vautrin S."/>
            <person name="Crespi M."/>
            <person name="Mangin B."/>
            <person name="Burke J.M."/>
            <person name="Salse J."/>
            <person name="Munos S."/>
            <person name="Vincourt P."/>
            <person name="Rieseberg L.H."/>
            <person name="Langlade N.B."/>
        </authorList>
    </citation>
    <scope>NUCLEOTIDE SEQUENCE</scope>
    <source>
        <tissue evidence="2">Leaves</tissue>
    </source>
</reference>
<feature type="compositionally biased region" description="Basic and acidic residues" evidence="1">
    <location>
        <begin position="114"/>
        <end position="123"/>
    </location>
</feature>
<name>A0A9K3ITG4_HELAN</name>
<accession>A0A9K3ITG4</accession>
<gene>
    <name evidence="2" type="ORF">HanXRQr2_Chr06g0263891</name>
</gene>
<proteinExistence type="predicted"/>
<protein>
    <submittedName>
        <fullName evidence="2">Uncharacterized protein</fullName>
    </submittedName>
</protein>
<dbReference type="AlphaFoldDB" id="A0A9K3ITG4"/>
<dbReference type="EMBL" id="MNCJ02000321">
    <property type="protein sequence ID" value="KAF5802811.1"/>
    <property type="molecule type" value="Genomic_DNA"/>
</dbReference>
<dbReference type="Proteomes" id="UP000215914">
    <property type="component" value="Unassembled WGS sequence"/>
</dbReference>
<dbReference type="Gramene" id="mRNA:HanXRQr2_Chr06g0263891">
    <property type="protein sequence ID" value="mRNA:HanXRQr2_Chr06g0263891"/>
    <property type="gene ID" value="HanXRQr2_Chr06g0263891"/>
</dbReference>
<organism evidence="2 3">
    <name type="scientific">Helianthus annuus</name>
    <name type="common">Common sunflower</name>
    <dbReference type="NCBI Taxonomy" id="4232"/>
    <lineage>
        <taxon>Eukaryota</taxon>
        <taxon>Viridiplantae</taxon>
        <taxon>Streptophyta</taxon>
        <taxon>Embryophyta</taxon>
        <taxon>Tracheophyta</taxon>
        <taxon>Spermatophyta</taxon>
        <taxon>Magnoliopsida</taxon>
        <taxon>eudicotyledons</taxon>
        <taxon>Gunneridae</taxon>
        <taxon>Pentapetalae</taxon>
        <taxon>asterids</taxon>
        <taxon>campanulids</taxon>
        <taxon>Asterales</taxon>
        <taxon>Asteraceae</taxon>
        <taxon>Asteroideae</taxon>
        <taxon>Heliantheae alliance</taxon>
        <taxon>Heliantheae</taxon>
        <taxon>Helianthus</taxon>
    </lineage>
</organism>
<feature type="region of interest" description="Disordered" evidence="1">
    <location>
        <begin position="101"/>
        <end position="200"/>
    </location>
</feature>
<feature type="compositionally biased region" description="Polar residues" evidence="1">
    <location>
        <begin position="147"/>
        <end position="158"/>
    </location>
</feature>
<reference evidence="2" key="2">
    <citation type="submission" date="2020-06" db="EMBL/GenBank/DDBJ databases">
        <title>Helianthus annuus Genome sequencing and assembly Release 2.</title>
        <authorList>
            <person name="Gouzy J."/>
            <person name="Langlade N."/>
            <person name="Munos S."/>
        </authorList>
    </citation>
    <scope>NUCLEOTIDE SEQUENCE</scope>
    <source>
        <tissue evidence="2">Leaves</tissue>
    </source>
</reference>
<feature type="compositionally biased region" description="Basic and acidic residues" evidence="1">
    <location>
        <begin position="167"/>
        <end position="180"/>
    </location>
</feature>
<evidence type="ECO:0000313" key="3">
    <source>
        <dbReference type="Proteomes" id="UP000215914"/>
    </source>
</evidence>
<sequence length="242" mass="26752">MMLGRMSMKVRPVVREKVVDAPIWRMFHPDFKGKVEVLACADGDLGALEDPDATGVPKQHMEKHGDKQFRKPKKPHEPVVVPPLVPEVAETREESFSFFDIRSSPPRDAAMDVGVHEEDRRSPSIEVVTLPSAHAEDTGKKAAGQTIADTLDSSNNLIDPQDSEVLGSEKLRSPDAEKPKSPVAEKTSGSTAASTGVEDQPSELEFYYRSYMENQSVNYHRPPWTVYKGMIYPTIPPLAGIS</sequence>
<evidence type="ECO:0000313" key="2">
    <source>
        <dbReference type="EMBL" id="KAF5802811.1"/>
    </source>
</evidence>
<comment type="caution">
    <text evidence="2">The sequence shown here is derived from an EMBL/GenBank/DDBJ whole genome shotgun (WGS) entry which is preliminary data.</text>
</comment>
<evidence type="ECO:0000256" key="1">
    <source>
        <dbReference type="SAM" id="MobiDB-lite"/>
    </source>
</evidence>
<feature type="region of interest" description="Disordered" evidence="1">
    <location>
        <begin position="51"/>
        <end position="78"/>
    </location>
</feature>
<keyword evidence="3" id="KW-1185">Reference proteome</keyword>
<feature type="compositionally biased region" description="Basic and acidic residues" evidence="1">
    <location>
        <begin position="59"/>
        <end position="69"/>
    </location>
</feature>